<gene>
    <name evidence="1" type="ORF">KP004_20820</name>
</gene>
<evidence type="ECO:0000313" key="2">
    <source>
        <dbReference type="Proteomes" id="UP000683557"/>
    </source>
</evidence>
<reference evidence="1 2" key="1">
    <citation type="submission" date="2021-06" db="EMBL/GenBank/DDBJ databases">
        <title>Gemonas diversity in paddy soil.</title>
        <authorList>
            <person name="Liu G."/>
        </authorList>
    </citation>
    <scope>NUCLEOTIDE SEQUENCE [LARGE SCALE GENOMIC DNA]</scope>
    <source>
        <strain evidence="1 2">RG10</strain>
    </source>
</reference>
<dbReference type="Pfam" id="PF13711">
    <property type="entry name" value="DUF4160"/>
    <property type="match status" value="1"/>
</dbReference>
<name>A0ABX8J7K6_9BACT</name>
<sequence>MPTLMRFRTCRLTIYPNEHGTPHFHLEFTDGDRCSVEIETLTIRAGTIIPVKKAAEAMEWAAANQSLLRAKWEEITR</sequence>
<dbReference type="InterPro" id="IPR025427">
    <property type="entry name" value="DUF4160"/>
</dbReference>
<proteinExistence type="predicted"/>
<dbReference type="Proteomes" id="UP000683557">
    <property type="component" value="Chromosome"/>
</dbReference>
<organism evidence="1 2">
    <name type="scientific">Geomonas oryzisoli</name>
    <dbReference type="NCBI Taxonomy" id="2847992"/>
    <lineage>
        <taxon>Bacteria</taxon>
        <taxon>Pseudomonadati</taxon>
        <taxon>Thermodesulfobacteriota</taxon>
        <taxon>Desulfuromonadia</taxon>
        <taxon>Geobacterales</taxon>
        <taxon>Geobacteraceae</taxon>
        <taxon>Geomonas</taxon>
    </lineage>
</organism>
<protein>
    <submittedName>
        <fullName evidence="1">DUF4160 domain-containing protein</fullName>
    </submittedName>
</protein>
<dbReference type="EMBL" id="CP076723">
    <property type="protein sequence ID" value="QWV93569.1"/>
    <property type="molecule type" value="Genomic_DNA"/>
</dbReference>
<keyword evidence="2" id="KW-1185">Reference proteome</keyword>
<evidence type="ECO:0000313" key="1">
    <source>
        <dbReference type="EMBL" id="QWV93569.1"/>
    </source>
</evidence>
<dbReference type="RefSeq" id="WP_216800308.1">
    <property type="nucleotide sequence ID" value="NZ_CP076723.1"/>
</dbReference>
<accession>A0ABX8J7K6</accession>